<sequence length="397" mass="45083">MSVQLKEVPACIVRELKNEKIPANCVIFYKEDVGWVYRPCDSDLIFGLSQPTVYSSKSTEIVPHDQNKRRLERLGPFGIRPTNISLSIIQDSDMYQVQVDRQLSALAKYIDIENVGQHAPIAPVTLNRTARDAAHIPQDATHFCWAYPPVGFTQLSQKKKAEIDQKLASDDPDYTFLALGGFAYFRFDNCTFKKLQINSLVKADSGLNFNGPHPWQAEYTEHLFKEGRFQDVTISELLELGIKYYCFINPREKLKSSQPDGAIWIPADNGGFVYLYDMKGMPHIYDCYFTVAHQSSTASITTGVMPFSLITKKHQSTLRQRPSSEDDSRTESLLSVSHETTDQFNCSICLVRTVRCIFIPCKHMCTCAECAESVKEKLHSVCPICRKAFTEVWNVFL</sequence>
<dbReference type="Pfam" id="PF13920">
    <property type="entry name" value="zf-C3HC4_3"/>
    <property type="match status" value="1"/>
</dbReference>
<dbReference type="SUPFAM" id="SSF57850">
    <property type="entry name" value="RING/U-box"/>
    <property type="match status" value="1"/>
</dbReference>
<dbReference type="PANTHER" id="PTHR12183:SF32">
    <property type="entry name" value="MITOCHONDRIAL E3 UBIQUITIN PROTEIN LIGASE 1"/>
    <property type="match status" value="1"/>
</dbReference>
<evidence type="ECO:0000259" key="5">
    <source>
        <dbReference type="PROSITE" id="PS50089"/>
    </source>
</evidence>
<dbReference type="InterPro" id="IPR001841">
    <property type="entry name" value="Znf_RING"/>
</dbReference>
<dbReference type="PANTHER" id="PTHR12183">
    <property type="entry name" value="MITOCHONDRIAL UBIQUITIN LIGASE ACTIVATOR OF NFKB 1"/>
    <property type="match status" value="1"/>
</dbReference>
<evidence type="ECO:0000256" key="3">
    <source>
        <dbReference type="ARBA" id="ARBA00022833"/>
    </source>
</evidence>
<evidence type="ECO:0000313" key="6">
    <source>
        <dbReference type="EMBL" id="CAF2110024.1"/>
    </source>
</evidence>
<evidence type="ECO:0000256" key="1">
    <source>
        <dbReference type="ARBA" id="ARBA00022723"/>
    </source>
</evidence>
<evidence type="ECO:0000313" key="8">
    <source>
        <dbReference type="Proteomes" id="UP000663824"/>
    </source>
</evidence>
<evidence type="ECO:0000313" key="7">
    <source>
        <dbReference type="EMBL" id="CAF4902683.1"/>
    </source>
</evidence>
<reference evidence="6" key="1">
    <citation type="submission" date="2021-02" db="EMBL/GenBank/DDBJ databases">
        <authorList>
            <person name="Nowell W R."/>
        </authorList>
    </citation>
    <scope>NUCLEOTIDE SEQUENCE</scope>
</reference>
<accession>A0A816UE87</accession>
<comment type="caution">
    <text evidence="6">The sequence shown here is derived from an EMBL/GenBank/DDBJ whole genome shotgun (WGS) entry which is preliminary data.</text>
</comment>
<dbReference type="Proteomes" id="UP000681720">
    <property type="component" value="Unassembled WGS sequence"/>
</dbReference>
<dbReference type="GO" id="GO:0004842">
    <property type="term" value="F:ubiquitin-protein transferase activity"/>
    <property type="evidence" value="ECO:0007669"/>
    <property type="project" value="TreeGrafter"/>
</dbReference>
<keyword evidence="1" id="KW-0479">Metal-binding</keyword>
<gene>
    <name evidence="7" type="ORF">GIL414_LOCUS51918</name>
    <name evidence="6" type="ORF">MBJ925_LOCUS23991</name>
</gene>
<dbReference type="Proteomes" id="UP000663824">
    <property type="component" value="Unassembled WGS sequence"/>
</dbReference>
<keyword evidence="3" id="KW-0862">Zinc</keyword>
<dbReference type="InterPro" id="IPR051652">
    <property type="entry name" value="MDM2_MDM4_MUL1"/>
</dbReference>
<dbReference type="EMBL" id="CAJOBJ010176595">
    <property type="protein sequence ID" value="CAF4902683.1"/>
    <property type="molecule type" value="Genomic_DNA"/>
</dbReference>
<feature type="domain" description="RING-type" evidence="5">
    <location>
        <begin position="346"/>
        <end position="386"/>
    </location>
</feature>
<dbReference type="AlphaFoldDB" id="A0A816UE87"/>
<name>A0A816UE87_9BILA</name>
<dbReference type="EMBL" id="CAJNRE010012427">
    <property type="protein sequence ID" value="CAF2110024.1"/>
    <property type="molecule type" value="Genomic_DNA"/>
</dbReference>
<evidence type="ECO:0000256" key="4">
    <source>
        <dbReference type="PROSITE-ProRule" id="PRU00175"/>
    </source>
</evidence>
<dbReference type="GO" id="GO:0016567">
    <property type="term" value="P:protein ubiquitination"/>
    <property type="evidence" value="ECO:0007669"/>
    <property type="project" value="TreeGrafter"/>
</dbReference>
<dbReference type="PROSITE" id="PS50089">
    <property type="entry name" value="ZF_RING_2"/>
    <property type="match status" value="1"/>
</dbReference>
<protein>
    <recommendedName>
        <fullName evidence="5">RING-type domain-containing protein</fullName>
    </recommendedName>
</protein>
<dbReference type="Gene3D" id="3.30.40.10">
    <property type="entry name" value="Zinc/RING finger domain, C3HC4 (zinc finger)"/>
    <property type="match status" value="1"/>
</dbReference>
<organism evidence="6 8">
    <name type="scientific">Rotaria magnacalcarata</name>
    <dbReference type="NCBI Taxonomy" id="392030"/>
    <lineage>
        <taxon>Eukaryota</taxon>
        <taxon>Metazoa</taxon>
        <taxon>Spiralia</taxon>
        <taxon>Gnathifera</taxon>
        <taxon>Rotifera</taxon>
        <taxon>Eurotatoria</taxon>
        <taxon>Bdelloidea</taxon>
        <taxon>Philodinida</taxon>
        <taxon>Philodinidae</taxon>
        <taxon>Rotaria</taxon>
    </lineage>
</organism>
<evidence type="ECO:0000256" key="2">
    <source>
        <dbReference type="ARBA" id="ARBA00022771"/>
    </source>
</evidence>
<dbReference type="GO" id="GO:0008270">
    <property type="term" value="F:zinc ion binding"/>
    <property type="evidence" value="ECO:0007669"/>
    <property type="project" value="UniProtKB-KW"/>
</dbReference>
<dbReference type="InterPro" id="IPR013083">
    <property type="entry name" value="Znf_RING/FYVE/PHD"/>
</dbReference>
<proteinExistence type="predicted"/>
<keyword evidence="2 4" id="KW-0863">Zinc-finger</keyword>